<dbReference type="PANTHER" id="PTHR47950">
    <property type="entry name" value="CYTOCHROME P450, FAMILY 76, SUBFAMILY C, POLYPEPTIDE 5-RELATED"/>
    <property type="match status" value="1"/>
</dbReference>
<keyword evidence="4" id="KW-1185">Reference proteome</keyword>
<accession>A0AAN8ZNJ5</accession>
<organism evidence="3 4">
    <name type="scientific">Dillenia turbinata</name>
    <dbReference type="NCBI Taxonomy" id="194707"/>
    <lineage>
        <taxon>Eukaryota</taxon>
        <taxon>Viridiplantae</taxon>
        <taxon>Streptophyta</taxon>
        <taxon>Embryophyta</taxon>
        <taxon>Tracheophyta</taxon>
        <taxon>Spermatophyta</taxon>
        <taxon>Magnoliopsida</taxon>
        <taxon>eudicotyledons</taxon>
        <taxon>Gunneridae</taxon>
        <taxon>Pentapetalae</taxon>
        <taxon>Dilleniales</taxon>
        <taxon>Dilleniaceae</taxon>
        <taxon>Dillenia</taxon>
    </lineage>
</organism>
<name>A0AAN8ZNJ5_9MAGN</name>
<dbReference type="GO" id="GO:0004497">
    <property type="term" value="F:monooxygenase activity"/>
    <property type="evidence" value="ECO:0007669"/>
    <property type="project" value="InterPro"/>
</dbReference>
<evidence type="ECO:0000313" key="3">
    <source>
        <dbReference type="EMBL" id="KAK6943952.1"/>
    </source>
</evidence>
<gene>
    <name evidence="3" type="ORF">RJ641_025054</name>
</gene>
<comment type="similarity">
    <text evidence="1">Belongs to the cytochrome P450 family.</text>
</comment>
<evidence type="ECO:0000256" key="1">
    <source>
        <dbReference type="ARBA" id="ARBA00010617"/>
    </source>
</evidence>
<dbReference type="GO" id="GO:0016705">
    <property type="term" value="F:oxidoreductase activity, acting on paired donors, with incorporation or reduction of molecular oxygen"/>
    <property type="evidence" value="ECO:0007669"/>
    <property type="project" value="InterPro"/>
</dbReference>
<dbReference type="InterPro" id="IPR001128">
    <property type="entry name" value="Cyt_P450"/>
</dbReference>
<dbReference type="SUPFAM" id="SSF48264">
    <property type="entry name" value="Cytochrome P450"/>
    <property type="match status" value="1"/>
</dbReference>
<dbReference type="AlphaFoldDB" id="A0AAN8ZNJ5"/>
<dbReference type="Pfam" id="PF00067">
    <property type="entry name" value="p450"/>
    <property type="match status" value="1"/>
</dbReference>
<feature type="transmembrane region" description="Helical" evidence="2">
    <location>
        <begin position="6"/>
        <end position="23"/>
    </location>
</feature>
<keyword evidence="2" id="KW-1133">Transmembrane helix</keyword>
<dbReference type="Proteomes" id="UP001370490">
    <property type="component" value="Unassembled WGS sequence"/>
</dbReference>
<dbReference type="GO" id="GO:0020037">
    <property type="term" value="F:heme binding"/>
    <property type="evidence" value="ECO:0007669"/>
    <property type="project" value="InterPro"/>
</dbReference>
<sequence length="353" mass="39954">MEFAWNFILWCVICFSPILIRLLHRRKAGNYPPGPRGLPIVGNILDLAGAMPHRNIANLKEKYGPVIGLKVGEVRTVAILSAKAAAVFFKNNDADFVDRSILDCMKCHDFHKTIPGLAPYGTFWRVLKRIYTVDMLVVKRLNETVAVRRKCVDQMLAWIDEEALNPHPIDVGRFLYLTSFNIIGSLVFSRDLLDPNSKEGTEFFEIVSQMMECVAKPNLSDAFPWLSRLDLQGVRRRMNHAVGEALRIASGYVKERLEEMSKEVDHNRPKDFLDVLIEFEGDGKDELTKLSEHEINLLVLGLFIAGLETNSSITEWVLTELLYNPEESVDADRIGMTTRKAVPLMAIPKKCAP</sequence>
<keyword evidence="2" id="KW-0472">Membrane</keyword>
<dbReference type="EMBL" id="JBAMMX010000003">
    <property type="protein sequence ID" value="KAK6943952.1"/>
    <property type="molecule type" value="Genomic_DNA"/>
</dbReference>
<evidence type="ECO:0000256" key="2">
    <source>
        <dbReference type="SAM" id="Phobius"/>
    </source>
</evidence>
<dbReference type="InterPro" id="IPR036396">
    <property type="entry name" value="Cyt_P450_sf"/>
</dbReference>
<dbReference type="Gene3D" id="1.10.630.10">
    <property type="entry name" value="Cytochrome P450"/>
    <property type="match status" value="1"/>
</dbReference>
<dbReference type="InterPro" id="IPR002401">
    <property type="entry name" value="Cyt_P450_E_grp-I"/>
</dbReference>
<protein>
    <submittedName>
        <fullName evidence="3">Cytochrome P450</fullName>
    </submittedName>
</protein>
<comment type="caution">
    <text evidence="3">The sequence shown here is derived from an EMBL/GenBank/DDBJ whole genome shotgun (WGS) entry which is preliminary data.</text>
</comment>
<reference evidence="3 4" key="1">
    <citation type="submission" date="2023-12" db="EMBL/GenBank/DDBJ databases">
        <title>A high-quality genome assembly for Dillenia turbinata (Dilleniales).</title>
        <authorList>
            <person name="Chanderbali A."/>
        </authorList>
    </citation>
    <scope>NUCLEOTIDE SEQUENCE [LARGE SCALE GENOMIC DNA]</scope>
    <source>
        <strain evidence="3">LSX21</strain>
        <tissue evidence="3">Leaf</tissue>
    </source>
</reference>
<dbReference type="PRINTS" id="PR00463">
    <property type="entry name" value="EP450I"/>
</dbReference>
<proteinExistence type="inferred from homology"/>
<keyword evidence="2" id="KW-0812">Transmembrane</keyword>
<dbReference type="GO" id="GO:0005506">
    <property type="term" value="F:iron ion binding"/>
    <property type="evidence" value="ECO:0007669"/>
    <property type="project" value="InterPro"/>
</dbReference>
<dbReference type="PANTHER" id="PTHR47950:SF14">
    <property type="entry name" value="CYTOCHROME P450 76A2-LIKE ISOFORM X1"/>
    <property type="match status" value="1"/>
</dbReference>
<evidence type="ECO:0000313" key="4">
    <source>
        <dbReference type="Proteomes" id="UP001370490"/>
    </source>
</evidence>